<name>A0ABQ8U8E2_9EUKA</name>
<organism evidence="2 3">
    <name type="scientific">Paratrimastix pyriformis</name>
    <dbReference type="NCBI Taxonomy" id="342808"/>
    <lineage>
        <taxon>Eukaryota</taxon>
        <taxon>Metamonada</taxon>
        <taxon>Preaxostyla</taxon>
        <taxon>Paratrimastigidae</taxon>
        <taxon>Paratrimastix</taxon>
    </lineage>
</organism>
<feature type="region of interest" description="Disordered" evidence="1">
    <location>
        <begin position="65"/>
        <end position="89"/>
    </location>
</feature>
<gene>
    <name evidence="2" type="ORF">PAPYR_9396</name>
</gene>
<keyword evidence="3" id="KW-1185">Reference proteome</keyword>
<evidence type="ECO:0000256" key="1">
    <source>
        <dbReference type="SAM" id="MobiDB-lite"/>
    </source>
</evidence>
<reference evidence="2" key="1">
    <citation type="journal article" date="2022" name="bioRxiv">
        <title>Genomics of Preaxostyla Flagellates Illuminates Evolutionary Transitions and the Path Towards Mitochondrial Loss.</title>
        <authorList>
            <person name="Novak L.V.F."/>
            <person name="Treitli S.C."/>
            <person name="Pyrih J."/>
            <person name="Halakuc P."/>
            <person name="Pipaliya S.V."/>
            <person name="Vacek V."/>
            <person name="Brzon O."/>
            <person name="Soukal P."/>
            <person name="Eme L."/>
            <person name="Dacks J.B."/>
            <person name="Karnkowska A."/>
            <person name="Elias M."/>
            <person name="Hampl V."/>
        </authorList>
    </citation>
    <scope>NUCLEOTIDE SEQUENCE</scope>
    <source>
        <strain evidence="2">RCP-MX</strain>
    </source>
</reference>
<dbReference type="EMBL" id="JAPMOS010000100">
    <property type="protein sequence ID" value="KAJ4455593.1"/>
    <property type="molecule type" value="Genomic_DNA"/>
</dbReference>
<protein>
    <submittedName>
        <fullName evidence="2">Uncharacterized protein</fullName>
    </submittedName>
</protein>
<accession>A0ABQ8U8E2</accession>
<sequence>MAETMAGSILLARHLATLPPAAEGIVGAYGHPCLCFVKKMTGCNPPPPEKSESYFDSLSKFEVRRADGGPKNDIGPFVQTPDGQMPDPKVYSPHMLVAASR</sequence>
<comment type="caution">
    <text evidence="2">The sequence shown here is derived from an EMBL/GenBank/DDBJ whole genome shotgun (WGS) entry which is preliminary data.</text>
</comment>
<evidence type="ECO:0000313" key="2">
    <source>
        <dbReference type="EMBL" id="KAJ4455593.1"/>
    </source>
</evidence>
<dbReference type="Proteomes" id="UP001141327">
    <property type="component" value="Unassembled WGS sequence"/>
</dbReference>
<evidence type="ECO:0000313" key="3">
    <source>
        <dbReference type="Proteomes" id="UP001141327"/>
    </source>
</evidence>
<proteinExistence type="predicted"/>